<dbReference type="AlphaFoldDB" id="F0ZJR1"/>
<evidence type="ECO:0000256" key="5">
    <source>
        <dbReference type="ARBA" id="ARBA00023136"/>
    </source>
</evidence>
<dbReference type="GeneID" id="10500686"/>
<accession>F0ZJR1</accession>
<sequence length="128" mass="14188">MSFRDSTRPDTRALTDGSLFHGYFHNYGNIWLAITFWCTVALTISYIISGFVASFILKKSKISPFIPIFTGMYGMAVGICYGGLSALILSAIYVSGSFLLSWYQGIICGFSLALIHLIFAFTQKTLQI</sequence>
<dbReference type="RefSeq" id="XP_003287649.1">
    <property type="nucleotide sequence ID" value="XM_003287601.1"/>
</dbReference>
<dbReference type="EMBL" id="GL871046">
    <property type="protein sequence ID" value="EGC35812.1"/>
    <property type="molecule type" value="Genomic_DNA"/>
</dbReference>
<name>F0ZJR1_DICPU</name>
<gene>
    <name evidence="7" type="ORF">DICPUDRAFT_87686</name>
</gene>
<dbReference type="PANTHER" id="PTHR22779">
    <property type="entry name" value="SD17342P"/>
    <property type="match status" value="1"/>
</dbReference>
<feature type="transmembrane region" description="Helical" evidence="6">
    <location>
        <begin position="100"/>
        <end position="122"/>
    </location>
</feature>
<keyword evidence="4 6" id="KW-1133">Transmembrane helix</keyword>
<keyword evidence="3 6" id="KW-0812">Transmembrane</keyword>
<comment type="subcellular location">
    <subcellularLocation>
        <location evidence="1">Membrane</location>
        <topology evidence="1">Multi-pass membrane protein</topology>
    </subcellularLocation>
</comment>
<keyword evidence="5 6" id="KW-0472">Membrane</keyword>
<organism evidence="7 8">
    <name type="scientific">Dictyostelium purpureum</name>
    <name type="common">Slime mold</name>
    <dbReference type="NCBI Taxonomy" id="5786"/>
    <lineage>
        <taxon>Eukaryota</taxon>
        <taxon>Amoebozoa</taxon>
        <taxon>Evosea</taxon>
        <taxon>Eumycetozoa</taxon>
        <taxon>Dictyostelia</taxon>
        <taxon>Dictyosteliales</taxon>
        <taxon>Dictyosteliaceae</taxon>
        <taxon>Dictyostelium</taxon>
    </lineage>
</organism>
<reference evidence="8" key="1">
    <citation type="journal article" date="2011" name="Genome Biol.">
        <title>Comparative genomics of the social amoebae Dictyostelium discoideum and Dictyostelium purpureum.</title>
        <authorList>
            <consortium name="US DOE Joint Genome Institute (JGI-PGF)"/>
            <person name="Sucgang R."/>
            <person name="Kuo A."/>
            <person name="Tian X."/>
            <person name="Salerno W."/>
            <person name="Parikh A."/>
            <person name="Feasley C.L."/>
            <person name="Dalin E."/>
            <person name="Tu H."/>
            <person name="Huang E."/>
            <person name="Barry K."/>
            <person name="Lindquist E."/>
            <person name="Shapiro H."/>
            <person name="Bruce D."/>
            <person name="Schmutz J."/>
            <person name="Salamov A."/>
            <person name="Fey P."/>
            <person name="Gaudet P."/>
            <person name="Anjard C."/>
            <person name="Babu M.M."/>
            <person name="Basu S."/>
            <person name="Bushmanova Y."/>
            <person name="van der Wel H."/>
            <person name="Katoh-Kurasawa M."/>
            <person name="Dinh C."/>
            <person name="Coutinho P.M."/>
            <person name="Saito T."/>
            <person name="Elias M."/>
            <person name="Schaap P."/>
            <person name="Kay R.R."/>
            <person name="Henrissat B."/>
            <person name="Eichinger L."/>
            <person name="Rivero F."/>
            <person name="Putnam N.H."/>
            <person name="West C.M."/>
            <person name="Loomis W.F."/>
            <person name="Chisholm R.L."/>
            <person name="Shaulsky G."/>
            <person name="Strassmann J.E."/>
            <person name="Queller D.C."/>
            <person name="Kuspa A."/>
            <person name="Grigoriev I.V."/>
        </authorList>
    </citation>
    <scope>NUCLEOTIDE SEQUENCE [LARGE SCALE GENOMIC DNA]</scope>
    <source>
        <strain evidence="8">QSDP1</strain>
    </source>
</reference>
<evidence type="ECO:0000256" key="2">
    <source>
        <dbReference type="ARBA" id="ARBA00006325"/>
    </source>
</evidence>
<dbReference type="eggNOG" id="ENOG502SYB0">
    <property type="taxonomic scope" value="Eukaryota"/>
</dbReference>
<proteinExistence type="inferred from homology"/>
<dbReference type="Pfam" id="PF10190">
    <property type="entry name" value="Tmemb_170"/>
    <property type="match status" value="1"/>
</dbReference>
<dbReference type="InterPro" id="IPR019334">
    <property type="entry name" value="TMEM170A/B/YPR153W-like"/>
</dbReference>
<dbReference type="OMA" id="VEMWYHI"/>
<evidence type="ECO:0000256" key="1">
    <source>
        <dbReference type="ARBA" id="ARBA00004141"/>
    </source>
</evidence>
<dbReference type="PANTHER" id="PTHR22779:SF6">
    <property type="entry name" value="SD17342P"/>
    <property type="match status" value="1"/>
</dbReference>
<feature type="transmembrane region" description="Helical" evidence="6">
    <location>
        <begin position="69"/>
        <end position="94"/>
    </location>
</feature>
<dbReference type="Proteomes" id="UP000001064">
    <property type="component" value="Unassembled WGS sequence"/>
</dbReference>
<dbReference type="GO" id="GO:0016020">
    <property type="term" value="C:membrane"/>
    <property type="evidence" value="ECO:0007669"/>
    <property type="project" value="UniProtKB-SubCell"/>
</dbReference>
<dbReference type="VEuPathDB" id="AmoebaDB:DICPUDRAFT_87686"/>
<dbReference type="KEGG" id="dpp:DICPUDRAFT_87686"/>
<dbReference type="OrthoDB" id="13807at2759"/>
<keyword evidence="8" id="KW-1185">Reference proteome</keyword>
<dbReference type="InParanoid" id="F0ZJR1"/>
<protein>
    <recommendedName>
        <fullName evidence="9">Transmembrane protein 170A</fullName>
    </recommendedName>
</protein>
<evidence type="ECO:0000313" key="8">
    <source>
        <dbReference type="Proteomes" id="UP000001064"/>
    </source>
</evidence>
<evidence type="ECO:0000313" key="7">
    <source>
        <dbReference type="EMBL" id="EGC35812.1"/>
    </source>
</evidence>
<comment type="similarity">
    <text evidence="2">Belongs to the TMEM170 family.</text>
</comment>
<evidence type="ECO:0008006" key="9">
    <source>
        <dbReference type="Google" id="ProtNLM"/>
    </source>
</evidence>
<evidence type="ECO:0000256" key="6">
    <source>
        <dbReference type="SAM" id="Phobius"/>
    </source>
</evidence>
<feature type="transmembrane region" description="Helical" evidence="6">
    <location>
        <begin position="30"/>
        <end position="57"/>
    </location>
</feature>
<evidence type="ECO:0000256" key="4">
    <source>
        <dbReference type="ARBA" id="ARBA00022989"/>
    </source>
</evidence>
<evidence type="ECO:0000256" key="3">
    <source>
        <dbReference type="ARBA" id="ARBA00022692"/>
    </source>
</evidence>